<sequence length="289" mass="31702">MADAVYNVALAAQDVRNDLHRIYSDAVKDSIRQLDPRELDITHPKSVLKGLWHMGKGLVTDVSVGIVLNIDEGAMNDAVTAYDNRVQRQVRRIEDLMPALDEACTSAPSFNAETARAEAFGARSLTEFKGDPLYTVPGDDESRHRYPVDLANQEGLSGSHVIDKHVGKTDAQLEQRLRDQARVRPDGTVAPIAASTFTDLSSAQRYTQGVLDDPANQQKISRWLASNPDPARSKRTLGLSFTDVVGRTWTRGDSSAHDSHIVNVTLKPRPGGHPPYVVLTSMPSDTVQQ</sequence>
<dbReference type="CDD" id="cd20684">
    <property type="entry name" value="CdiA-CT_Yk_RNaseA-like"/>
    <property type="match status" value="1"/>
</dbReference>
<reference evidence="2" key="1">
    <citation type="journal article" date="2019" name="Microbiol. Resour. Announc.">
        <title>Draft Genomic Sequences of Streptomyces misionensis and Streptomyces albidoflavus, bacteria applied for phytopathogen biocontrol.</title>
        <authorList>
            <person name="Pylro V."/>
            <person name="Dias A."/>
            <person name="Andreote F."/>
            <person name="Varani A."/>
            <person name="Andreote C."/>
            <person name="Bernardo E."/>
            <person name="Martins T."/>
        </authorList>
    </citation>
    <scope>NUCLEOTIDE SEQUENCE [LARGE SCALE GENOMIC DNA]</scope>
    <source>
        <strain evidence="2">66</strain>
    </source>
</reference>
<organism evidence="2 3">
    <name type="scientific">Streptomyces misionensis</name>
    <dbReference type="NCBI Taxonomy" id="67331"/>
    <lineage>
        <taxon>Bacteria</taxon>
        <taxon>Bacillati</taxon>
        <taxon>Actinomycetota</taxon>
        <taxon>Actinomycetes</taxon>
        <taxon>Kitasatosporales</taxon>
        <taxon>Streptomycetaceae</taxon>
        <taxon>Streptomyces</taxon>
    </lineage>
</organism>
<dbReference type="Proteomes" id="UP000320481">
    <property type="component" value="Unassembled WGS sequence"/>
</dbReference>
<dbReference type="EMBL" id="VOGW01000096">
    <property type="protein sequence ID" value="TWV45033.1"/>
    <property type="molecule type" value="Genomic_DNA"/>
</dbReference>
<gene>
    <name evidence="2" type="ORF">FRZ03_16605</name>
</gene>
<evidence type="ECO:0000313" key="2">
    <source>
        <dbReference type="EMBL" id="TWV45033.1"/>
    </source>
</evidence>
<feature type="domain" description="Bacterial CdiA-CT RNAse A" evidence="1">
    <location>
        <begin position="159"/>
        <end position="283"/>
    </location>
</feature>
<dbReference type="InterPro" id="IPR041436">
    <property type="entry name" value="RNAse_A_bac"/>
</dbReference>
<name>A0A5C6JTV4_9ACTN</name>
<accession>A0A5C6JTV4</accession>
<protein>
    <recommendedName>
        <fullName evidence="1">Bacterial CdiA-CT RNAse A domain-containing protein</fullName>
    </recommendedName>
</protein>
<keyword evidence="3" id="KW-1185">Reference proteome</keyword>
<comment type="caution">
    <text evidence="2">The sequence shown here is derived from an EMBL/GenBank/DDBJ whole genome shotgun (WGS) entry which is preliminary data.</text>
</comment>
<evidence type="ECO:0000259" key="1">
    <source>
        <dbReference type="Pfam" id="PF18431"/>
    </source>
</evidence>
<dbReference type="AlphaFoldDB" id="A0A5C6JTV4"/>
<proteinExistence type="predicted"/>
<evidence type="ECO:0000313" key="3">
    <source>
        <dbReference type="Proteomes" id="UP000320481"/>
    </source>
</evidence>
<dbReference type="Pfam" id="PF18431">
    <property type="entry name" value="RNAse_A_bac"/>
    <property type="match status" value="1"/>
</dbReference>